<dbReference type="PANTHER" id="PTHR33221">
    <property type="entry name" value="WINGED HELIX-TURN-HELIX TRANSCRIPTIONAL REGULATOR, RRF2 FAMILY"/>
    <property type="match status" value="1"/>
</dbReference>
<dbReference type="InterPro" id="IPR036390">
    <property type="entry name" value="WH_DNA-bd_sf"/>
</dbReference>
<proteinExistence type="predicted"/>
<comment type="caution">
    <text evidence="1">The sequence shown here is derived from an EMBL/GenBank/DDBJ whole genome shotgun (WGS) entry which is preliminary data.</text>
</comment>
<dbReference type="Gene3D" id="1.10.10.10">
    <property type="entry name" value="Winged helix-like DNA-binding domain superfamily/Winged helix DNA-binding domain"/>
    <property type="match status" value="1"/>
</dbReference>
<dbReference type="InterPro" id="IPR036388">
    <property type="entry name" value="WH-like_DNA-bd_sf"/>
</dbReference>
<dbReference type="PROSITE" id="PS51197">
    <property type="entry name" value="HTH_RRF2_2"/>
    <property type="match status" value="1"/>
</dbReference>
<dbReference type="GO" id="GO:0003700">
    <property type="term" value="F:DNA-binding transcription factor activity"/>
    <property type="evidence" value="ECO:0007669"/>
    <property type="project" value="TreeGrafter"/>
</dbReference>
<gene>
    <name evidence="1" type="ORF">JIN87_23560</name>
</gene>
<evidence type="ECO:0000313" key="2">
    <source>
        <dbReference type="Proteomes" id="UP000617628"/>
    </source>
</evidence>
<dbReference type="GO" id="GO:0005829">
    <property type="term" value="C:cytosol"/>
    <property type="evidence" value="ECO:0007669"/>
    <property type="project" value="TreeGrafter"/>
</dbReference>
<dbReference type="SUPFAM" id="SSF46785">
    <property type="entry name" value="Winged helix' DNA-binding domain"/>
    <property type="match status" value="1"/>
</dbReference>
<protein>
    <submittedName>
        <fullName evidence="1">Rrf2 family transcriptional regulator</fullName>
    </submittedName>
</protein>
<name>A0A934S500_9BACT</name>
<evidence type="ECO:0000313" key="1">
    <source>
        <dbReference type="EMBL" id="MBK1879882.1"/>
    </source>
</evidence>
<accession>A0A934S500</accession>
<reference evidence="1" key="1">
    <citation type="submission" date="2021-01" db="EMBL/GenBank/DDBJ databases">
        <title>Modified the classification status of verrucomicrobia.</title>
        <authorList>
            <person name="Feng X."/>
        </authorList>
    </citation>
    <scope>NUCLEOTIDE SEQUENCE</scope>
    <source>
        <strain evidence="1">KCTC 13126</strain>
    </source>
</reference>
<dbReference type="InterPro" id="IPR000944">
    <property type="entry name" value="Tscrpt_reg_Rrf2"/>
</dbReference>
<dbReference type="PANTHER" id="PTHR33221:SF15">
    <property type="entry name" value="HTH-TYPE TRANSCRIPTIONAL REGULATOR YWGB-RELATED"/>
    <property type="match status" value="1"/>
</dbReference>
<dbReference type="NCBIfam" id="TIGR00738">
    <property type="entry name" value="rrf2_super"/>
    <property type="match status" value="1"/>
</dbReference>
<sequence length="140" mass="15361">MLKYGKTSQNAIMAMSHLAEVYDEGHTRLNSRDVASARNLPQPIVAKLLVALSQAGLVDGAPGPKGGYWLARPPSEISLLDIVSNFEKVGDRIACPFGADKCNNDDPCPLHYQLLELDQQLVDFLQDNKLNVFSKETAHN</sequence>
<dbReference type="AlphaFoldDB" id="A0A934S500"/>
<keyword evidence="2" id="KW-1185">Reference proteome</keyword>
<organism evidence="1 2">
    <name type="scientific">Pelagicoccus mobilis</name>
    <dbReference type="NCBI Taxonomy" id="415221"/>
    <lineage>
        <taxon>Bacteria</taxon>
        <taxon>Pseudomonadati</taxon>
        <taxon>Verrucomicrobiota</taxon>
        <taxon>Opitutia</taxon>
        <taxon>Puniceicoccales</taxon>
        <taxon>Pelagicoccaceae</taxon>
        <taxon>Pelagicoccus</taxon>
    </lineage>
</organism>
<dbReference type="Proteomes" id="UP000617628">
    <property type="component" value="Unassembled WGS sequence"/>
</dbReference>
<dbReference type="EMBL" id="JAENIL010000061">
    <property type="protein sequence ID" value="MBK1879882.1"/>
    <property type="molecule type" value="Genomic_DNA"/>
</dbReference>
<dbReference type="RefSeq" id="WP_200358214.1">
    <property type="nucleotide sequence ID" value="NZ_JAENIL010000061.1"/>
</dbReference>
<dbReference type="Pfam" id="PF02082">
    <property type="entry name" value="Rrf2"/>
    <property type="match status" value="1"/>
</dbReference>